<evidence type="ECO:0000256" key="3">
    <source>
        <dbReference type="ARBA" id="ARBA00022884"/>
    </source>
</evidence>
<organism evidence="6">
    <name type="scientific">Sebdenia flabellata</name>
    <dbReference type="NCBI Taxonomy" id="42024"/>
    <lineage>
        <taxon>Eukaryota</taxon>
        <taxon>Rhodophyta</taxon>
        <taxon>Florideophyceae</taxon>
        <taxon>Rhodymeniophycidae</taxon>
        <taxon>Sebdeniales</taxon>
        <taxon>Sebdeniaceae</taxon>
        <taxon>Sebdenia</taxon>
    </lineage>
</organism>
<dbReference type="NCBIfam" id="TIGR00029">
    <property type="entry name" value="S20"/>
    <property type="match status" value="1"/>
</dbReference>
<dbReference type="GO" id="GO:0006412">
    <property type="term" value="P:translation"/>
    <property type="evidence" value="ECO:0007669"/>
    <property type="project" value="InterPro"/>
</dbReference>
<dbReference type="GO" id="GO:0005829">
    <property type="term" value="C:cytosol"/>
    <property type="evidence" value="ECO:0007669"/>
    <property type="project" value="TreeGrafter"/>
</dbReference>
<dbReference type="HAMAP" id="MF_00500">
    <property type="entry name" value="Ribosomal_bS20"/>
    <property type="match status" value="1"/>
</dbReference>
<geneLocation type="plastid" evidence="6"/>
<keyword evidence="4 6" id="KW-0689">Ribosomal protein</keyword>
<dbReference type="GeneID" id="29072494"/>
<accession>A0A1C9C9Q8</accession>
<dbReference type="PANTHER" id="PTHR33398:SF1">
    <property type="entry name" value="SMALL RIBOSOMAL SUBUNIT PROTEIN BS20C"/>
    <property type="match status" value="1"/>
</dbReference>
<dbReference type="Gene3D" id="1.20.58.110">
    <property type="entry name" value="Ribosomal protein S20"/>
    <property type="match status" value="1"/>
</dbReference>
<name>A0A1C9C9Q8_9FLOR</name>
<keyword evidence="5" id="KW-0687">Ribonucleoprotein</keyword>
<dbReference type="GO" id="GO:0070181">
    <property type="term" value="F:small ribosomal subunit rRNA binding"/>
    <property type="evidence" value="ECO:0007669"/>
    <property type="project" value="TreeGrafter"/>
</dbReference>
<dbReference type="InterPro" id="IPR036510">
    <property type="entry name" value="Ribosomal_bS20_sf"/>
</dbReference>
<dbReference type="PANTHER" id="PTHR33398">
    <property type="entry name" value="30S RIBOSOMAL PROTEIN S20"/>
    <property type="match status" value="1"/>
</dbReference>
<dbReference type="GO" id="GO:0015935">
    <property type="term" value="C:small ribosomal subunit"/>
    <property type="evidence" value="ECO:0007669"/>
    <property type="project" value="TreeGrafter"/>
</dbReference>
<dbReference type="InterPro" id="IPR002583">
    <property type="entry name" value="Ribosomal_bS20"/>
</dbReference>
<evidence type="ECO:0000256" key="5">
    <source>
        <dbReference type="ARBA" id="ARBA00023274"/>
    </source>
</evidence>
<sequence length="92" mass="10517">MSKNLSALKKTQIALRNRARNKMYKSVIKTLTKKYILSLQNTDYLVDNNPKENLAAVYQKIDKAVKKGILHKNNGARKKALLARAMKNSMVR</sequence>
<evidence type="ECO:0000256" key="2">
    <source>
        <dbReference type="ARBA" id="ARBA00022730"/>
    </source>
</evidence>
<keyword evidence="6" id="KW-0934">Plastid</keyword>
<dbReference type="RefSeq" id="YP_009296188.1">
    <property type="nucleotide sequence ID" value="NC_031170.1"/>
</dbReference>
<dbReference type="Pfam" id="PF01649">
    <property type="entry name" value="Ribosomal_S20p"/>
    <property type="match status" value="1"/>
</dbReference>
<comment type="similarity">
    <text evidence="1">Belongs to the bacterial ribosomal protein bS20 family.</text>
</comment>
<dbReference type="SUPFAM" id="SSF46992">
    <property type="entry name" value="Ribosomal protein S20"/>
    <property type="match status" value="1"/>
</dbReference>
<evidence type="ECO:0000256" key="4">
    <source>
        <dbReference type="ARBA" id="ARBA00022980"/>
    </source>
</evidence>
<protein>
    <submittedName>
        <fullName evidence="6">Ribosomal protein S20</fullName>
    </submittedName>
</protein>
<dbReference type="AlphaFoldDB" id="A0A1C9C9Q8"/>
<reference evidence="6" key="1">
    <citation type="journal article" date="2016" name="BMC Biol.">
        <title>Parallel evolution of highly conserved plastid genome architecture in red seaweeds and seed plants.</title>
        <authorList>
            <person name="Lee J."/>
            <person name="Cho C.H."/>
            <person name="Park S.I."/>
            <person name="Choi J.W."/>
            <person name="Song H.S."/>
            <person name="West J.A."/>
            <person name="Bhattacharya D."/>
            <person name="Yoon H.S."/>
        </authorList>
    </citation>
    <scope>NUCLEOTIDE SEQUENCE</scope>
</reference>
<keyword evidence="3" id="KW-0694">RNA-binding</keyword>
<evidence type="ECO:0000313" key="6">
    <source>
        <dbReference type="EMBL" id="AOM65123.1"/>
    </source>
</evidence>
<keyword evidence="2" id="KW-0699">rRNA-binding</keyword>
<gene>
    <name evidence="6" type="primary">rps20</name>
    <name evidence="6" type="ORF">Sebd_036</name>
</gene>
<proteinExistence type="inferred from homology"/>
<evidence type="ECO:0000256" key="1">
    <source>
        <dbReference type="ARBA" id="ARBA00007634"/>
    </source>
</evidence>
<dbReference type="EMBL" id="KX284713">
    <property type="protein sequence ID" value="AOM65123.1"/>
    <property type="molecule type" value="Genomic_DNA"/>
</dbReference>
<dbReference type="GO" id="GO:0003735">
    <property type="term" value="F:structural constituent of ribosome"/>
    <property type="evidence" value="ECO:0007669"/>
    <property type="project" value="InterPro"/>
</dbReference>